<name>A0A2T3WC31_9DEIO</name>
<dbReference type="EMBL" id="PYSV01000001">
    <property type="protein sequence ID" value="PTA69461.1"/>
    <property type="molecule type" value="Genomic_DNA"/>
</dbReference>
<sequence>MTTSAASIQAGWRVTALILGLLLASSVLGLLAGLVLGTLNVLALARFGLELWLCWQVYQGKAWARLVLCLLLLGAGVQMLLGGAVLFGLLPILFALALFFTPQVNAYMDYAAQQ</sequence>
<feature type="transmembrane region" description="Helical" evidence="1">
    <location>
        <begin position="12"/>
        <end position="45"/>
    </location>
</feature>
<evidence type="ECO:0000256" key="1">
    <source>
        <dbReference type="SAM" id="Phobius"/>
    </source>
</evidence>
<accession>A0A2T3WC31</accession>
<comment type="caution">
    <text evidence="2">The sequence shown here is derived from an EMBL/GenBank/DDBJ whole genome shotgun (WGS) entry which is preliminary data.</text>
</comment>
<keyword evidence="1" id="KW-1133">Transmembrane helix</keyword>
<protein>
    <submittedName>
        <fullName evidence="2">Uncharacterized protein</fullName>
    </submittedName>
</protein>
<evidence type="ECO:0000313" key="2">
    <source>
        <dbReference type="EMBL" id="PTA69461.1"/>
    </source>
</evidence>
<keyword evidence="1" id="KW-0812">Transmembrane</keyword>
<reference evidence="2 3" key="1">
    <citation type="submission" date="2018-03" db="EMBL/GenBank/DDBJ databases">
        <title>Draft genome of Deinococcus sp. OD32.</title>
        <authorList>
            <person name="Wang X.-P."/>
            <person name="Du Z.-J."/>
        </authorList>
    </citation>
    <scope>NUCLEOTIDE SEQUENCE [LARGE SCALE GENOMIC DNA]</scope>
    <source>
        <strain evidence="2 3">OD32</strain>
    </source>
</reference>
<keyword evidence="3" id="KW-1185">Reference proteome</keyword>
<organism evidence="2 3">
    <name type="scientific">Deinococcus arcticus</name>
    <dbReference type="NCBI Taxonomy" id="2136176"/>
    <lineage>
        <taxon>Bacteria</taxon>
        <taxon>Thermotogati</taxon>
        <taxon>Deinococcota</taxon>
        <taxon>Deinococci</taxon>
        <taxon>Deinococcales</taxon>
        <taxon>Deinococcaceae</taxon>
        <taxon>Deinococcus</taxon>
    </lineage>
</organism>
<dbReference type="AlphaFoldDB" id="A0A2T3WC31"/>
<keyword evidence="1" id="KW-0472">Membrane</keyword>
<gene>
    <name evidence="2" type="ORF">C8263_00010</name>
</gene>
<feature type="transmembrane region" description="Helical" evidence="1">
    <location>
        <begin position="66"/>
        <end position="99"/>
    </location>
</feature>
<dbReference type="RefSeq" id="WP_107136054.1">
    <property type="nucleotide sequence ID" value="NZ_PYSV01000001.1"/>
</dbReference>
<proteinExistence type="predicted"/>
<evidence type="ECO:0000313" key="3">
    <source>
        <dbReference type="Proteomes" id="UP000240317"/>
    </source>
</evidence>
<dbReference type="Proteomes" id="UP000240317">
    <property type="component" value="Unassembled WGS sequence"/>
</dbReference>